<keyword evidence="1" id="KW-0732">Signal</keyword>
<dbReference type="Gene3D" id="3.80.10.10">
    <property type="entry name" value="Ribonuclease Inhibitor"/>
    <property type="match status" value="1"/>
</dbReference>
<feature type="chain" id="PRO_5030769279" description="Transglutaminase-like domain-containing protein" evidence="1">
    <location>
        <begin position="22"/>
        <end position="659"/>
    </location>
</feature>
<dbReference type="InterPro" id="IPR002931">
    <property type="entry name" value="Transglutaminase-like"/>
</dbReference>
<gene>
    <name evidence="3" type="ORF">FHS60_000483</name>
</gene>
<dbReference type="SUPFAM" id="SSF52058">
    <property type="entry name" value="L domain-like"/>
    <property type="match status" value="1"/>
</dbReference>
<dbReference type="Gene3D" id="3.10.620.30">
    <property type="match status" value="1"/>
</dbReference>
<protein>
    <recommendedName>
        <fullName evidence="2">Transglutaminase-like domain-containing protein</fullName>
    </recommendedName>
</protein>
<dbReference type="InterPro" id="IPR026906">
    <property type="entry name" value="LRR_5"/>
</dbReference>
<evidence type="ECO:0000256" key="1">
    <source>
        <dbReference type="SAM" id="SignalP"/>
    </source>
</evidence>
<feature type="signal peptide" evidence="1">
    <location>
        <begin position="1"/>
        <end position="21"/>
    </location>
</feature>
<evidence type="ECO:0000259" key="2">
    <source>
        <dbReference type="Pfam" id="PF01841"/>
    </source>
</evidence>
<accession>A0A7W5UHH0</accession>
<reference evidence="3 4" key="1">
    <citation type="submission" date="2020-08" db="EMBL/GenBank/DDBJ databases">
        <title>Genomic Encyclopedia of Type Strains, Phase IV (KMG-IV): sequencing the most valuable type-strain genomes for metagenomic binning, comparative biology and taxonomic classification.</title>
        <authorList>
            <person name="Goeker M."/>
        </authorList>
    </citation>
    <scope>NUCLEOTIDE SEQUENCE [LARGE SCALE GENOMIC DNA]</scope>
    <source>
        <strain evidence="3 4">DSM 22548</strain>
    </source>
</reference>
<feature type="domain" description="Transglutaminase-like" evidence="2">
    <location>
        <begin position="445"/>
        <end position="549"/>
    </location>
</feature>
<name>A0A7W5UHH0_9BACT</name>
<dbReference type="EMBL" id="JACICA010000002">
    <property type="protein sequence ID" value="MBB3702030.1"/>
    <property type="molecule type" value="Genomic_DNA"/>
</dbReference>
<dbReference type="RefSeq" id="WP_183694445.1">
    <property type="nucleotide sequence ID" value="NZ_JACICA010000002.1"/>
</dbReference>
<organism evidence="3 4">
    <name type="scientific">Alloprevotella rava</name>
    <dbReference type="NCBI Taxonomy" id="671218"/>
    <lineage>
        <taxon>Bacteria</taxon>
        <taxon>Pseudomonadati</taxon>
        <taxon>Bacteroidota</taxon>
        <taxon>Bacteroidia</taxon>
        <taxon>Bacteroidales</taxon>
        <taxon>Prevotellaceae</taxon>
        <taxon>Alloprevotella</taxon>
    </lineage>
</organism>
<comment type="caution">
    <text evidence="3">The sequence shown here is derived from an EMBL/GenBank/DDBJ whole genome shotgun (WGS) entry which is preliminary data.</text>
</comment>
<dbReference type="SUPFAM" id="SSF54001">
    <property type="entry name" value="Cysteine proteinases"/>
    <property type="match status" value="1"/>
</dbReference>
<evidence type="ECO:0000313" key="3">
    <source>
        <dbReference type="EMBL" id="MBB3702030.1"/>
    </source>
</evidence>
<dbReference type="InterPro" id="IPR032675">
    <property type="entry name" value="LRR_dom_sf"/>
</dbReference>
<dbReference type="InterPro" id="IPR038765">
    <property type="entry name" value="Papain-like_cys_pep_sf"/>
</dbReference>
<dbReference type="Proteomes" id="UP000541425">
    <property type="component" value="Unassembled WGS sequence"/>
</dbReference>
<sequence length="659" mass="74834">MTQLKTWGLLLALTVSLTASARKVKVNVQQPGTLEQQLPPKVRKSLTELTLRGSLNGADWHFLRSLMGISRDTTAVDGKLQRLDLSDATLHKSTDAFLFNYQIKADSILPQWAFYRCKVGEVILPRALHLIDSNAFREARIRRVVLPEKVSINEDAFTDCSELEDICFPKTLGSLSSNAIVGCEKLQTVRMNSVLFISGGGSIRDCSNLRKIEINGTLGHIDGWQTFSKLPKLTEIVFNGPVLSTGGSKEWLSECPALQQITFNGPVLSTAFAGIADLPNFHNYVSLPNQVFLSNSEWVKGIPEKGPYTEETFKAFRQLQQSFEAFPDFHSEDQTFVTSAILNNFLATSAILHDKAGLLKYGQLILESRPRKLYRLLCDSIFNDFAGQSDFEALKEKSRLFGDYIYILKTSPQYERSEQTQQAFTYAFDSPILKKVREELKLDSIAGNGDEISRIKRVMYWLHDAIPHDGSSSWPQCKYNALDLFRNAQKNKRRYNCRFLAEMLTDCYLALGYPARFITCESKEIGDPDCHVIVMVWSKTLNKWVWMDPSFAAYVTDENGTLLHPGEVRERLIDGRPLVLNPDANWNHKSKQTKEEYIDRYMAKNLYTIQSHLTNRPEIENDENFYQDVITLIGKGVTYKGGGRTTSDDQYFWQAPKLP</sequence>
<dbReference type="Pfam" id="PF13306">
    <property type="entry name" value="LRR_5"/>
    <property type="match status" value="2"/>
</dbReference>
<dbReference type="Pfam" id="PF01841">
    <property type="entry name" value="Transglut_core"/>
    <property type="match status" value="1"/>
</dbReference>
<proteinExistence type="predicted"/>
<dbReference type="AlphaFoldDB" id="A0A7W5UHH0"/>
<evidence type="ECO:0000313" key="4">
    <source>
        <dbReference type="Proteomes" id="UP000541425"/>
    </source>
</evidence>